<dbReference type="InterPro" id="IPR011990">
    <property type="entry name" value="TPR-like_helical_dom_sf"/>
</dbReference>
<dbReference type="Pfam" id="PF00931">
    <property type="entry name" value="NB-ARC"/>
    <property type="match status" value="1"/>
</dbReference>
<dbReference type="Proteomes" id="UP000199202">
    <property type="component" value="Unassembled WGS sequence"/>
</dbReference>
<dbReference type="InterPro" id="IPR036388">
    <property type="entry name" value="WH-like_DNA-bd_sf"/>
</dbReference>
<dbReference type="SUPFAM" id="SSF46894">
    <property type="entry name" value="C-terminal effector domain of the bipartite response regulators"/>
    <property type="match status" value="1"/>
</dbReference>
<feature type="domain" description="OmpR/PhoB-type" evidence="7">
    <location>
        <begin position="10"/>
        <end position="120"/>
    </location>
</feature>
<dbReference type="AlphaFoldDB" id="A0A1G8M6E2"/>
<dbReference type="PANTHER" id="PTHR35807:SF1">
    <property type="entry name" value="TRANSCRIPTIONAL REGULATOR REDD"/>
    <property type="match status" value="1"/>
</dbReference>
<dbReference type="PROSITE" id="PS50005">
    <property type="entry name" value="TPR"/>
    <property type="match status" value="1"/>
</dbReference>
<dbReference type="InterPro" id="IPR051677">
    <property type="entry name" value="AfsR-DnrI-RedD_regulator"/>
</dbReference>
<dbReference type="Gene3D" id="3.40.50.300">
    <property type="entry name" value="P-loop containing nucleotide triphosphate hydrolases"/>
    <property type="match status" value="1"/>
</dbReference>
<evidence type="ECO:0000313" key="9">
    <source>
        <dbReference type="Proteomes" id="UP000199202"/>
    </source>
</evidence>
<dbReference type="GO" id="GO:0043531">
    <property type="term" value="F:ADP binding"/>
    <property type="evidence" value="ECO:0007669"/>
    <property type="project" value="InterPro"/>
</dbReference>
<evidence type="ECO:0000256" key="1">
    <source>
        <dbReference type="ARBA" id="ARBA00005820"/>
    </source>
</evidence>
<dbReference type="SUPFAM" id="SSF52540">
    <property type="entry name" value="P-loop containing nucleoside triphosphate hydrolases"/>
    <property type="match status" value="1"/>
</dbReference>
<dbReference type="Gene3D" id="1.10.10.10">
    <property type="entry name" value="Winged helix-like DNA-binding domain superfamily/Winged helix DNA-binding domain"/>
    <property type="match status" value="1"/>
</dbReference>
<keyword evidence="4" id="KW-0804">Transcription</keyword>
<dbReference type="Pfam" id="PF13424">
    <property type="entry name" value="TPR_12"/>
    <property type="match status" value="2"/>
</dbReference>
<evidence type="ECO:0000256" key="3">
    <source>
        <dbReference type="ARBA" id="ARBA00023125"/>
    </source>
</evidence>
<feature type="DNA-binding region" description="OmpR/PhoB-type" evidence="6">
    <location>
        <begin position="10"/>
        <end position="120"/>
    </location>
</feature>
<evidence type="ECO:0000256" key="4">
    <source>
        <dbReference type="ARBA" id="ARBA00023163"/>
    </source>
</evidence>
<name>A0A1G8M6E2_9ACTN</name>
<evidence type="ECO:0000256" key="2">
    <source>
        <dbReference type="ARBA" id="ARBA00023015"/>
    </source>
</evidence>
<dbReference type="InterPro" id="IPR016032">
    <property type="entry name" value="Sig_transdc_resp-reg_C-effctor"/>
</dbReference>
<keyword evidence="2" id="KW-0805">Transcription regulation</keyword>
<dbReference type="PROSITE" id="PS51755">
    <property type="entry name" value="OMPR_PHOB"/>
    <property type="match status" value="1"/>
</dbReference>
<keyword evidence="9" id="KW-1185">Reference proteome</keyword>
<dbReference type="STRING" id="633440.SAMN05421869_106319"/>
<dbReference type="InterPro" id="IPR002182">
    <property type="entry name" value="NB-ARC"/>
</dbReference>
<accession>A0A1G8M6E2</accession>
<dbReference type="GO" id="GO:0003677">
    <property type="term" value="F:DNA binding"/>
    <property type="evidence" value="ECO:0007669"/>
    <property type="project" value="UniProtKB-UniRule"/>
</dbReference>
<comment type="similarity">
    <text evidence="1">Belongs to the AfsR/DnrI/RedD regulatory family.</text>
</comment>
<organism evidence="8 9">
    <name type="scientific">Nonomuraea jiangxiensis</name>
    <dbReference type="NCBI Taxonomy" id="633440"/>
    <lineage>
        <taxon>Bacteria</taxon>
        <taxon>Bacillati</taxon>
        <taxon>Actinomycetota</taxon>
        <taxon>Actinomycetes</taxon>
        <taxon>Streptosporangiales</taxon>
        <taxon>Streptosporangiaceae</taxon>
        <taxon>Nonomuraea</taxon>
    </lineage>
</organism>
<sequence length="966" mass="104580">MGWNGESMVSREVTASGQGVPVKVHFTVLGPVRAWRDGIELDPGPAQQRAMLGLLLTQAGRSVPLGEIVNVLWGDKPPASAVNVVHRYVGMLRRLLEPTLAAREEGRWLIRRSGGYRLDVGPDEVDLLSFRRMTEEARRSRMSGDLGTALKRLTEALALWQGPAAAGIPADVRAHPAFTALDREQLATVQEAADLALSQGAAHHVLAQLWETAARHPLDEPVQARLVLALAAAGRQAEALETWHAVRSHLADELGISPGAELRAAQKQILNRQVAPALISTGTAPASETPTKAPMQLPPDLVAFAGRRADLARALALLPEDGRSPKTVIIGVISGMGGIGKSTLAVHLAHQVARRFPDGQLYVNLRGFDPNGSVLDPEEALRGFLAALGVPPHRIPSGLDAQGALYRSLLADRQVLIVLDNARDAEQIRPLLPGNSDCLVVTTSRDRLIGLVAAEGAHPLTMDPLSADEAREMLVRRLGVDRVVSSPDAVDEIIARCAGLPLALTVVAARAAAHPHLPLTATAGELRVADGSLGAFVGSDPGGDVRSVFSWSYGRLGPDAARLFRLISVHPGPDITVPAAAGIAGMPVGKAGRLLTGLTMAHLLTEHAPGRYTCHDLLRAYANELAHAHDSEAERRAATHRVYDHYLRTAHAAGRLYSPYWRTTTLPATAPGVAAETFEDDRQALAWFNREHLVLMSVIDQTVREGFDTHAWQLAWTLERFFDRQGHWRDFLTAQRAGLSAAIRTGHRDAQAHLHRGLARASARLGRYDDANVHVQQALHLFDELDDRSGLAHAHRCHGWILDQQGRYEEALDAAGRALDLYQSVGDHVAGGSALHALGWTHALLGNHRQATTYFEQALATTDKHHNRYGAGGTLDSLGYAHHHLGDHSQAIACYEEALQLYRDIGDRYQEAGTLRRLGETYLATGDRGTTRTVWHQALAILDAADPLAAEEVRAKLRRIDRPAGR</sequence>
<evidence type="ECO:0000256" key="5">
    <source>
        <dbReference type="PROSITE-ProRule" id="PRU00339"/>
    </source>
</evidence>
<gene>
    <name evidence="8" type="ORF">SAMN05421869_106319</name>
</gene>
<proteinExistence type="inferred from homology"/>
<dbReference type="SMART" id="SM00862">
    <property type="entry name" value="Trans_reg_C"/>
    <property type="match status" value="1"/>
</dbReference>
<dbReference type="SMART" id="SM00028">
    <property type="entry name" value="TPR"/>
    <property type="match status" value="5"/>
</dbReference>
<dbReference type="EMBL" id="FNDJ01000006">
    <property type="protein sequence ID" value="SDI63526.1"/>
    <property type="molecule type" value="Genomic_DNA"/>
</dbReference>
<dbReference type="InterPro" id="IPR005158">
    <property type="entry name" value="BTAD"/>
</dbReference>
<evidence type="ECO:0000256" key="6">
    <source>
        <dbReference type="PROSITE-ProRule" id="PRU01091"/>
    </source>
</evidence>
<dbReference type="CDD" id="cd15831">
    <property type="entry name" value="BTAD"/>
    <property type="match status" value="1"/>
</dbReference>
<dbReference type="SMART" id="SM01043">
    <property type="entry name" value="BTAD"/>
    <property type="match status" value="1"/>
</dbReference>
<dbReference type="Pfam" id="PF03704">
    <property type="entry name" value="BTAD"/>
    <property type="match status" value="1"/>
</dbReference>
<dbReference type="InterPro" id="IPR019734">
    <property type="entry name" value="TPR_rpt"/>
</dbReference>
<dbReference type="InterPro" id="IPR001867">
    <property type="entry name" value="OmpR/PhoB-type_DNA-bd"/>
</dbReference>
<dbReference type="SUPFAM" id="SSF48452">
    <property type="entry name" value="TPR-like"/>
    <property type="match status" value="2"/>
</dbReference>
<dbReference type="InterPro" id="IPR027417">
    <property type="entry name" value="P-loop_NTPase"/>
</dbReference>
<dbReference type="GO" id="GO:0006355">
    <property type="term" value="P:regulation of DNA-templated transcription"/>
    <property type="evidence" value="ECO:0007669"/>
    <property type="project" value="InterPro"/>
</dbReference>
<evidence type="ECO:0000259" key="7">
    <source>
        <dbReference type="PROSITE" id="PS51755"/>
    </source>
</evidence>
<dbReference type="PANTHER" id="PTHR35807">
    <property type="entry name" value="TRANSCRIPTIONAL REGULATOR REDD-RELATED"/>
    <property type="match status" value="1"/>
</dbReference>
<protein>
    <submittedName>
        <fullName evidence="8">DNA-binding transcriptional activator of the SARP family</fullName>
    </submittedName>
</protein>
<dbReference type="GO" id="GO:0000160">
    <property type="term" value="P:phosphorelay signal transduction system"/>
    <property type="evidence" value="ECO:0007669"/>
    <property type="project" value="InterPro"/>
</dbReference>
<dbReference type="PRINTS" id="PR00364">
    <property type="entry name" value="DISEASERSIST"/>
</dbReference>
<evidence type="ECO:0000313" key="8">
    <source>
        <dbReference type="EMBL" id="SDI63526.1"/>
    </source>
</evidence>
<keyword evidence="3 6" id="KW-0238">DNA-binding</keyword>
<keyword evidence="5" id="KW-0802">TPR repeat</keyword>
<reference evidence="8 9" key="1">
    <citation type="submission" date="2016-10" db="EMBL/GenBank/DDBJ databases">
        <authorList>
            <person name="de Groot N.N."/>
        </authorList>
    </citation>
    <scope>NUCLEOTIDE SEQUENCE [LARGE SCALE GENOMIC DNA]</scope>
    <source>
        <strain evidence="8 9">CGMCC 4.6533</strain>
    </source>
</reference>
<feature type="repeat" description="TPR" evidence="5">
    <location>
        <begin position="872"/>
        <end position="905"/>
    </location>
</feature>
<dbReference type="Gene3D" id="1.25.40.10">
    <property type="entry name" value="Tetratricopeptide repeat domain"/>
    <property type="match status" value="3"/>
</dbReference>